<dbReference type="AlphaFoldDB" id="A0A8H4QIK8"/>
<feature type="chain" id="PRO_5034164074" evidence="1">
    <location>
        <begin position="21"/>
        <end position="113"/>
    </location>
</feature>
<protein>
    <submittedName>
        <fullName evidence="2">Uncharacterized protein</fullName>
    </submittedName>
</protein>
<evidence type="ECO:0000313" key="2">
    <source>
        <dbReference type="EMBL" id="KAF4611589.1"/>
    </source>
</evidence>
<comment type="caution">
    <text evidence="2">The sequence shown here is derived from an EMBL/GenBank/DDBJ whole genome shotgun (WGS) entry which is preliminary data.</text>
</comment>
<evidence type="ECO:0000256" key="1">
    <source>
        <dbReference type="SAM" id="SignalP"/>
    </source>
</evidence>
<evidence type="ECO:0000313" key="3">
    <source>
        <dbReference type="Proteomes" id="UP000521872"/>
    </source>
</evidence>
<organism evidence="2 3">
    <name type="scientific">Agrocybe pediades</name>
    <dbReference type="NCBI Taxonomy" id="84607"/>
    <lineage>
        <taxon>Eukaryota</taxon>
        <taxon>Fungi</taxon>
        <taxon>Dikarya</taxon>
        <taxon>Basidiomycota</taxon>
        <taxon>Agaricomycotina</taxon>
        <taxon>Agaricomycetes</taxon>
        <taxon>Agaricomycetidae</taxon>
        <taxon>Agaricales</taxon>
        <taxon>Agaricineae</taxon>
        <taxon>Strophariaceae</taxon>
        <taxon>Agrocybe</taxon>
    </lineage>
</organism>
<name>A0A8H4QIK8_9AGAR</name>
<reference evidence="2 3" key="1">
    <citation type="submission" date="2019-12" db="EMBL/GenBank/DDBJ databases">
        <authorList>
            <person name="Floudas D."/>
            <person name="Bentzer J."/>
            <person name="Ahren D."/>
            <person name="Johansson T."/>
            <person name="Persson P."/>
            <person name="Tunlid A."/>
        </authorList>
    </citation>
    <scope>NUCLEOTIDE SEQUENCE [LARGE SCALE GENOMIC DNA]</scope>
    <source>
        <strain evidence="2 3">CBS 102.39</strain>
    </source>
</reference>
<accession>A0A8H4QIK8</accession>
<gene>
    <name evidence="2" type="ORF">D9613_003658</name>
</gene>
<dbReference type="Proteomes" id="UP000521872">
    <property type="component" value="Unassembled WGS sequence"/>
</dbReference>
<dbReference type="EMBL" id="JAACJL010000057">
    <property type="protein sequence ID" value="KAF4611589.1"/>
    <property type="molecule type" value="Genomic_DNA"/>
</dbReference>
<keyword evidence="3" id="KW-1185">Reference proteome</keyword>
<sequence length="113" mass="12296">MQLVQLLTLTTLFFTGLVAAVPGAVEMRAPESDISELLESRTIKCANIAKIKRPARYEKEGCTPDLSLGFLSAHNCFNKGGRAYLCVQSGQSFCIQGGSNIKKTGYEKGECFQ</sequence>
<proteinExistence type="predicted"/>
<feature type="signal peptide" evidence="1">
    <location>
        <begin position="1"/>
        <end position="20"/>
    </location>
</feature>
<keyword evidence="1" id="KW-0732">Signal</keyword>